<name>A0AAF1BKJ3_9TREE</name>
<keyword evidence="10" id="KW-1185">Reference proteome</keyword>
<dbReference type="PROSITE" id="PS50082">
    <property type="entry name" value="WD_REPEATS_2"/>
    <property type="match status" value="1"/>
</dbReference>
<dbReference type="InterPro" id="IPR001680">
    <property type="entry name" value="WD40_rpt"/>
</dbReference>
<dbReference type="Pfam" id="PF00400">
    <property type="entry name" value="WD40"/>
    <property type="match status" value="2"/>
</dbReference>
<comment type="similarity">
    <text evidence="6">Belongs to the WD repeat UTP18 family.</text>
</comment>
<evidence type="ECO:0000256" key="1">
    <source>
        <dbReference type="ARBA" id="ARBA00004604"/>
    </source>
</evidence>
<organism evidence="9 10">
    <name type="scientific">Vanrija pseudolonga</name>
    <dbReference type="NCBI Taxonomy" id="143232"/>
    <lineage>
        <taxon>Eukaryota</taxon>
        <taxon>Fungi</taxon>
        <taxon>Dikarya</taxon>
        <taxon>Basidiomycota</taxon>
        <taxon>Agaricomycotina</taxon>
        <taxon>Tremellomycetes</taxon>
        <taxon>Trichosporonales</taxon>
        <taxon>Trichosporonaceae</taxon>
        <taxon>Vanrija</taxon>
    </lineage>
</organism>
<dbReference type="SMART" id="SM00320">
    <property type="entry name" value="WD40"/>
    <property type="match status" value="5"/>
</dbReference>
<dbReference type="AlphaFoldDB" id="A0AAF1BKJ3"/>
<dbReference type="InterPro" id="IPR045161">
    <property type="entry name" value="Utp18"/>
</dbReference>
<keyword evidence="2" id="KW-0698">rRNA processing</keyword>
<reference evidence="9" key="1">
    <citation type="submission" date="2023-10" db="EMBL/GenBank/DDBJ databases">
        <authorList>
            <person name="Noh H."/>
        </authorList>
    </citation>
    <scope>NUCLEOTIDE SEQUENCE</scope>
    <source>
        <strain evidence="9">DUCC4014</strain>
    </source>
</reference>
<dbReference type="InterPro" id="IPR036322">
    <property type="entry name" value="WD40_repeat_dom_sf"/>
</dbReference>
<dbReference type="GO" id="GO:0006364">
    <property type="term" value="P:rRNA processing"/>
    <property type="evidence" value="ECO:0007669"/>
    <property type="project" value="UniProtKB-KW"/>
</dbReference>
<evidence type="ECO:0000256" key="8">
    <source>
        <dbReference type="SAM" id="MobiDB-lite"/>
    </source>
</evidence>
<dbReference type="PANTHER" id="PTHR18359">
    <property type="entry name" value="WD-REPEAT PROTEIN-RELATED"/>
    <property type="match status" value="1"/>
</dbReference>
<gene>
    <name evidence="9" type="primary">SPBC29A3.06_1</name>
    <name evidence="9" type="ORF">LOC62_06G008231</name>
</gene>
<feature type="repeat" description="WD" evidence="7">
    <location>
        <begin position="515"/>
        <end position="542"/>
    </location>
</feature>
<evidence type="ECO:0000256" key="4">
    <source>
        <dbReference type="ARBA" id="ARBA00022737"/>
    </source>
</evidence>
<feature type="region of interest" description="Disordered" evidence="8">
    <location>
        <begin position="1"/>
        <end position="68"/>
    </location>
</feature>
<dbReference type="PANTHER" id="PTHR18359:SF0">
    <property type="entry name" value="U3 SMALL NUCLEOLAR RNA-ASSOCIATED PROTEIN 18 HOMOLOG"/>
    <property type="match status" value="1"/>
</dbReference>
<dbReference type="EMBL" id="CP086719">
    <property type="protein sequence ID" value="WOO84716.1"/>
    <property type="molecule type" value="Genomic_DNA"/>
</dbReference>
<evidence type="ECO:0000256" key="6">
    <source>
        <dbReference type="ARBA" id="ARBA00025767"/>
    </source>
</evidence>
<evidence type="ECO:0000256" key="3">
    <source>
        <dbReference type="ARBA" id="ARBA00022574"/>
    </source>
</evidence>
<keyword evidence="3 7" id="KW-0853">WD repeat</keyword>
<dbReference type="RefSeq" id="XP_062630742.1">
    <property type="nucleotide sequence ID" value="XM_062774758.1"/>
</dbReference>
<evidence type="ECO:0000256" key="5">
    <source>
        <dbReference type="ARBA" id="ARBA00023242"/>
    </source>
</evidence>
<keyword evidence="5" id="KW-0539">Nucleus</keyword>
<accession>A0AAF1BKJ3</accession>
<comment type="subcellular location">
    <subcellularLocation>
        <location evidence="1">Nucleus</location>
        <location evidence="1">Nucleolus</location>
    </subcellularLocation>
</comment>
<dbReference type="GO" id="GO:0034388">
    <property type="term" value="C:Pwp2p-containing subcomplex of 90S preribosome"/>
    <property type="evidence" value="ECO:0007669"/>
    <property type="project" value="TreeGrafter"/>
</dbReference>
<evidence type="ECO:0000313" key="10">
    <source>
        <dbReference type="Proteomes" id="UP000827549"/>
    </source>
</evidence>
<evidence type="ECO:0000313" key="9">
    <source>
        <dbReference type="EMBL" id="WOO84716.1"/>
    </source>
</evidence>
<dbReference type="InterPro" id="IPR015943">
    <property type="entry name" value="WD40/YVTN_repeat-like_dom_sf"/>
</dbReference>
<sequence>MPSTLGSRRRKHASESAPSKHRRRNEEDEERDLESRLFGSRKPKREAVLDDALSSDDEETGLGWMQDSELFTVDLPGAGNGDVSEDDLEPTIELPEIDAAPSAAAKRTASVWSDPADDTIVVSLHENKRLRKLKKNATNAGEKTDGKELQARLRAQFEQLHPKPEWASRRLEGSAPSIHRLLNSTTSLIAQPESTRSPLQPGFLDIQRLRNANEQNPTTGKKQASNAGFGVVDLAWHPSPRVPVLAVAGGDRRVRFFNIDGHTNAPLLTLNIPSLPLKRSTFHPSGSSVLLAGSRPFYYTYDLAAQACIRSPRNLFGSSPTPSSPQSLDRHAFSPDGSLLAVAGRRGCVSVVEWGSGGSNGVVVAELRSGRGGTVADLTWSDDGSQLNVLGGANGDEVEVWDIAERSVLRQWKDDRAYGGLVMRNSNAYTAIGTGIVNLYRNAALAGDTKQANAVEPFKSLEHLTTPISSIAFHPSDEIVASASGSKTDMLKLYHLPSGAAFSNWPTSSTPLGRVNTVKFSPGGEYLTTGNTRGAVLLWSLKHYAVDQ</sequence>
<protein>
    <submittedName>
        <fullName evidence="9">U3 small nucleolar RNA-associated protein 18</fullName>
    </submittedName>
</protein>
<evidence type="ECO:0000256" key="2">
    <source>
        <dbReference type="ARBA" id="ARBA00022552"/>
    </source>
</evidence>
<evidence type="ECO:0000256" key="7">
    <source>
        <dbReference type="PROSITE-ProRule" id="PRU00221"/>
    </source>
</evidence>
<dbReference type="GO" id="GO:0032040">
    <property type="term" value="C:small-subunit processome"/>
    <property type="evidence" value="ECO:0007669"/>
    <property type="project" value="TreeGrafter"/>
</dbReference>
<dbReference type="GeneID" id="87811398"/>
<dbReference type="Proteomes" id="UP000827549">
    <property type="component" value="Chromosome 6"/>
</dbReference>
<dbReference type="Gene3D" id="2.130.10.10">
    <property type="entry name" value="YVTN repeat-like/Quinoprotein amine dehydrogenase"/>
    <property type="match status" value="1"/>
</dbReference>
<keyword evidence="4" id="KW-0677">Repeat</keyword>
<dbReference type="FunFam" id="2.130.10.10:FF:000908">
    <property type="entry name" value="U3 small nucleolar RNA-associated protein 18"/>
    <property type="match status" value="1"/>
</dbReference>
<dbReference type="SUPFAM" id="SSF50978">
    <property type="entry name" value="WD40 repeat-like"/>
    <property type="match status" value="1"/>
</dbReference>
<proteinExistence type="inferred from homology"/>